<feature type="domain" description="YCII-related" evidence="2">
    <location>
        <begin position="43"/>
        <end position="113"/>
    </location>
</feature>
<evidence type="ECO:0000256" key="1">
    <source>
        <dbReference type="ARBA" id="ARBA00007689"/>
    </source>
</evidence>
<dbReference type="InterPro" id="IPR005545">
    <property type="entry name" value="YCII"/>
</dbReference>
<dbReference type="EMBL" id="VLPK01000001">
    <property type="protein sequence ID" value="TSJ44033.1"/>
    <property type="molecule type" value="Genomic_DNA"/>
</dbReference>
<comment type="similarity">
    <text evidence="1">Belongs to the YciI family.</text>
</comment>
<dbReference type="PANTHER" id="PTHR35174">
    <property type="entry name" value="BLL7171 PROTEIN-RELATED"/>
    <property type="match status" value="1"/>
</dbReference>
<dbReference type="Gene3D" id="3.30.70.1060">
    <property type="entry name" value="Dimeric alpha+beta barrel"/>
    <property type="match status" value="1"/>
</dbReference>
<reference evidence="3 4" key="1">
    <citation type="submission" date="2019-07" db="EMBL/GenBank/DDBJ databases">
        <authorList>
            <person name="Huq M.A."/>
        </authorList>
    </citation>
    <scope>NUCLEOTIDE SEQUENCE [LARGE SCALE GENOMIC DNA]</scope>
    <source>
        <strain evidence="3 4">MAH-19</strain>
    </source>
</reference>
<evidence type="ECO:0000313" key="3">
    <source>
        <dbReference type="EMBL" id="TSJ44033.1"/>
    </source>
</evidence>
<comment type="caution">
    <text evidence="3">The sequence shown here is derived from an EMBL/GenBank/DDBJ whole genome shotgun (WGS) entry which is preliminary data.</text>
</comment>
<dbReference type="AlphaFoldDB" id="A0A556MVY1"/>
<proteinExistence type="inferred from homology"/>
<dbReference type="Proteomes" id="UP000318733">
    <property type="component" value="Unassembled WGS sequence"/>
</dbReference>
<sequence length="115" mass="12607">MNDFLLIFRRDANFDAQLTPAQMQEVTKPWQDWMGSLAAQNKLADSGNRLATDGKVVKPGSIITDGPYVEVKESIGGYIVIRASSLEEAAELSKDCPILATGGNVEVRQILPMQR</sequence>
<dbReference type="Pfam" id="PF03795">
    <property type="entry name" value="YCII"/>
    <property type="match status" value="1"/>
</dbReference>
<dbReference type="InterPro" id="IPR011008">
    <property type="entry name" value="Dimeric_a/b-barrel"/>
</dbReference>
<dbReference type="RefSeq" id="WP_144247596.1">
    <property type="nucleotide sequence ID" value="NZ_VLPK01000001.1"/>
</dbReference>
<gene>
    <name evidence="3" type="ORF">FO440_07620</name>
</gene>
<evidence type="ECO:0000259" key="2">
    <source>
        <dbReference type="Pfam" id="PF03795"/>
    </source>
</evidence>
<dbReference type="PANTHER" id="PTHR35174:SF1">
    <property type="entry name" value="BLL0086 PROTEIN"/>
    <property type="match status" value="1"/>
</dbReference>
<organism evidence="3 4">
    <name type="scientific">Mucilaginibacter corticis</name>
    <dbReference type="NCBI Taxonomy" id="2597670"/>
    <lineage>
        <taxon>Bacteria</taxon>
        <taxon>Pseudomonadati</taxon>
        <taxon>Bacteroidota</taxon>
        <taxon>Sphingobacteriia</taxon>
        <taxon>Sphingobacteriales</taxon>
        <taxon>Sphingobacteriaceae</taxon>
        <taxon>Mucilaginibacter</taxon>
    </lineage>
</organism>
<protein>
    <submittedName>
        <fullName evidence="3">Transcription initiation protein</fullName>
    </submittedName>
</protein>
<accession>A0A556MVY1</accession>
<keyword evidence="4" id="KW-1185">Reference proteome</keyword>
<evidence type="ECO:0000313" key="4">
    <source>
        <dbReference type="Proteomes" id="UP000318733"/>
    </source>
</evidence>
<name>A0A556MVY1_9SPHI</name>
<dbReference type="OrthoDB" id="7782105at2"/>
<dbReference type="SUPFAM" id="SSF54909">
    <property type="entry name" value="Dimeric alpha+beta barrel"/>
    <property type="match status" value="1"/>
</dbReference>